<organism evidence="1 2">
    <name type="scientific">Ottowia oryzae</name>
    <dbReference type="NCBI Taxonomy" id="2109914"/>
    <lineage>
        <taxon>Bacteria</taxon>
        <taxon>Pseudomonadati</taxon>
        <taxon>Pseudomonadota</taxon>
        <taxon>Betaproteobacteria</taxon>
        <taxon>Burkholderiales</taxon>
        <taxon>Comamonadaceae</taxon>
        <taxon>Ottowia</taxon>
    </lineage>
</organism>
<dbReference type="EMBL" id="CP027666">
    <property type="protein sequence ID" value="AVO34244.1"/>
    <property type="molecule type" value="Genomic_DNA"/>
</dbReference>
<dbReference type="AlphaFoldDB" id="A0A2S0MEC4"/>
<dbReference type="Proteomes" id="UP000239709">
    <property type="component" value="Chromosome"/>
</dbReference>
<proteinExistence type="predicted"/>
<dbReference type="KEGG" id="otk:C6570_08380"/>
<name>A0A2S0MEC4_9BURK</name>
<keyword evidence="2" id="KW-1185">Reference proteome</keyword>
<dbReference type="PROSITE" id="PS51257">
    <property type="entry name" value="PROKAR_LIPOPROTEIN"/>
    <property type="match status" value="1"/>
</dbReference>
<gene>
    <name evidence="1" type="ORF">C6570_08380</name>
</gene>
<dbReference type="RefSeq" id="WP_106702799.1">
    <property type="nucleotide sequence ID" value="NZ_CP027666.1"/>
</dbReference>
<protein>
    <submittedName>
        <fullName evidence="1">Pyrrolo-quinoline quinone</fullName>
    </submittedName>
</protein>
<evidence type="ECO:0000313" key="1">
    <source>
        <dbReference type="EMBL" id="AVO34244.1"/>
    </source>
</evidence>
<sequence>MQRIVPLLLVSAVVALSGCGNTWSGAKQDTRKNTGTVTNAVGTGLEKAGDGIEKAGEKVKETGK</sequence>
<reference evidence="1 2" key="1">
    <citation type="submission" date="2018-03" db="EMBL/GenBank/DDBJ databases">
        <title>Genome sequencing of Ottowia sp.</title>
        <authorList>
            <person name="Kim S.-J."/>
            <person name="Heo J."/>
            <person name="Kwon S.-W."/>
        </authorList>
    </citation>
    <scope>NUCLEOTIDE SEQUENCE [LARGE SCALE GENOMIC DNA]</scope>
    <source>
        <strain evidence="1 2">KADR8-3</strain>
    </source>
</reference>
<accession>A0A2S0MEC4</accession>
<evidence type="ECO:0000313" key="2">
    <source>
        <dbReference type="Proteomes" id="UP000239709"/>
    </source>
</evidence>